<dbReference type="RefSeq" id="WP_268041840.1">
    <property type="nucleotide sequence ID" value="NZ_CP104064.1"/>
</dbReference>
<protein>
    <submittedName>
        <fullName evidence="1">Uncharacterized protein</fullName>
    </submittedName>
</protein>
<organism evidence="1 2">
    <name type="scientific">Alicyclobacillus dauci</name>
    <dbReference type="NCBI Taxonomy" id="1475485"/>
    <lineage>
        <taxon>Bacteria</taxon>
        <taxon>Bacillati</taxon>
        <taxon>Bacillota</taxon>
        <taxon>Bacilli</taxon>
        <taxon>Bacillales</taxon>
        <taxon>Alicyclobacillaceae</taxon>
        <taxon>Alicyclobacillus</taxon>
    </lineage>
</organism>
<evidence type="ECO:0000313" key="2">
    <source>
        <dbReference type="Proteomes" id="UP001164803"/>
    </source>
</evidence>
<dbReference type="Proteomes" id="UP001164803">
    <property type="component" value="Chromosome"/>
</dbReference>
<gene>
    <name evidence="1" type="ORF">NZD86_11900</name>
</gene>
<dbReference type="EMBL" id="CP104064">
    <property type="protein sequence ID" value="WAH35032.1"/>
    <property type="molecule type" value="Genomic_DNA"/>
</dbReference>
<evidence type="ECO:0000313" key="1">
    <source>
        <dbReference type="EMBL" id="WAH35032.1"/>
    </source>
</evidence>
<keyword evidence="2" id="KW-1185">Reference proteome</keyword>
<name>A0ABY6YXF6_9BACL</name>
<accession>A0ABY6YXF6</accession>
<proteinExistence type="predicted"/>
<reference evidence="1" key="1">
    <citation type="submission" date="2022-08" db="EMBL/GenBank/DDBJ databases">
        <title>Alicyclobacillus dauci DSM2870, complete genome.</title>
        <authorList>
            <person name="Wang Q."/>
            <person name="Cai R."/>
            <person name="Wang Z."/>
        </authorList>
    </citation>
    <scope>NUCLEOTIDE SEQUENCE</scope>
    <source>
        <strain evidence="1">DSM 28700</strain>
    </source>
</reference>
<sequence length="233" mass="27097">MARTRVNADQIRLIEEPDKKDLSAREQWLIERLRGYLDLDMEIETQQKIISGELTRCLPSISPMGPVEDDPEILAKLGQPLPQRLQIIAEATARVVNLPKNAPYAHSGIVARQLRYAQSEDEEEEKTLQKAYSIFTRETVKLTGPEQYVHMREREIEQAEEELIILGARKRAIDNALNGMALRYPEWHDFLWGRYVQGEKYSVWVARFHSPETYRSTRHKALHQFDKWAVGLC</sequence>